<dbReference type="KEGG" id="ari:UM93_03855"/>
<gene>
    <name evidence="5" type="ORF">UM93_03855</name>
</gene>
<evidence type="ECO:0000259" key="4">
    <source>
        <dbReference type="Pfam" id="PF00296"/>
    </source>
</evidence>
<dbReference type="STRING" id="1618207.UM93_03855"/>
<keyword evidence="6" id="KW-1185">Reference proteome</keyword>
<evidence type="ECO:0000256" key="1">
    <source>
        <dbReference type="ARBA" id="ARBA00023002"/>
    </source>
</evidence>
<evidence type="ECO:0000313" key="6">
    <source>
        <dbReference type="Proteomes" id="UP000061839"/>
    </source>
</evidence>
<dbReference type="Pfam" id="PF00296">
    <property type="entry name" value="Bac_luciferase"/>
    <property type="match status" value="1"/>
</dbReference>
<protein>
    <submittedName>
        <fullName evidence="5">Luciferase</fullName>
    </submittedName>
</protein>
<keyword evidence="2" id="KW-0503">Monooxygenase</keyword>
<dbReference type="OrthoDB" id="9776438at2"/>
<dbReference type="GO" id="GO:0004497">
    <property type="term" value="F:monooxygenase activity"/>
    <property type="evidence" value="ECO:0007669"/>
    <property type="project" value="UniProtKB-KW"/>
</dbReference>
<dbReference type="GO" id="GO:0005829">
    <property type="term" value="C:cytosol"/>
    <property type="evidence" value="ECO:0007669"/>
    <property type="project" value="TreeGrafter"/>
</dbReference>
<dbReference type="SUPFAM" id="SSF51679">
    <property type="entry name" value="Bacterial luciferase-like"/>
    <property type="match status" value="1"/>
</dbReference>
<dbReference type="InterPro" id="IPR036661">
    <property type="entry name" value="Luciferase-like_sf"/>
</dbReference>
<organism evidence="5 6">
    <name type="scientific">Psychromicrobium lacuslunae</name>
    <dbReference type="NCBI Taxonomy" id="1618207"/>
    <lineage>
        <taxon>Bacteria</taxon>
        <taxon>Bacillati</taxon>
        <taxon>Actinomycetota</taxon>
        <taxon>Actinomycetes</taxon>
        <taxon>Micrococcales</taxon>
        <taxon>Micrococcaceae</taxon>
        <taxon>Psychromicrobium</taxon>
    </lineage>
</organism>
<keyword evidence="1" id="KW-0560">Oxidoreductase</keyword>
<dbReference type="PATRIC" id="fig|1618207.4.peg.785"/>
<feature type="domain" description="Luciferase-like" evidence="4">
    <location>
        <begin position="14"/>
        <end position="304"/>
    </location>
</feature>
<proteinExistence type="predicted"/>
<dbReference type="PANTHER" id="PTHR30137">
    <property type="entry name" value="LUCIFERASE-LIKE MONOOXYGENASE"/>
    <property type="match status" value="1"/>
</dbReference>
<evidence type="ECO:0000313" key="5">
    <source>
        <dbReference type="EMBL" id="AJT40860.1"/>
    </source>
</evidence>
<dbReference type="Gene3D" id="3.20.20.30">
    <property type="entry name" value="Luciferase-like domain"/>
    <property type="match status" value="1"/>
</dbReference>
<dbReference type="InterPro" id="IPR050766">
    <property type="entry name" value="Bact_Lucif_Oxidored"/>
</dbReference>
<dbReference type="HOGENOM" id="CLU_027853_8_5_11"/>
<dbReference type="GO" id="GO:0016705">
    <property type="term" value="F:oxidoreductase activity, acting on paired donors, with incorporation or reduction of molecular oxygen"/>
    <property type="evidence" value="ECO:0007669"/>
    <property type="project" value="InterPro"/>
</dbReference>
<dbReference type="InterPro" id="IPR011251">
    <property type="entry name" value="Luciferase-like_dom"/>
</dbReference>
<feature type="region of interest" description="Disordered" evidence="3">
    <location>
        <begin position="349"/>
        <end position="370"/>
    </location>
</feature>
<dbReference type="EMBL" id="CP011005">
    <property type="protein sequence ID" value="AJT40860.1"/>
    <property type="molecule type" value="Genomic_DNA"/>
</dbReference>
<evidence type="ECO:0000256" key="2">
    <source>
        <dbReference type="ARBA" id="ARBA00023033"/>
    </source>
</evidence>
<name>A0A0D4BXJ9_9MICC</name>
<evidence type="ECO:0000256" key="3">
    <source>
        <dbReference type="SAM" id="MobiDB-lite"/>
    </source>
</evidence>
<reference evidence="5 6" key="1">
    <citation type="journal article" date="2015" name="Genome Announc.">
        <title>Complete Genome Sequencing of Protease-Producing Novel Arthrobacter sp. Strain IHBB 11108 Using PacBio Single-Molecule Real-Time Sequencing Technology.</title>
        <authorList>
            <person name="Kiran S."/>
            <person name="Swarnkar M.K."/>
            <person name="Pal M."/>
            <person name="Thakur R."/>
            <person name="Tewari R."/>
            <person name="Singh A.K."/>
            <person name="Gulati A."/>
        </authorList>
    </citation>
    <scope>NUCLEOTIDE SEQUENCE [LARGE SCALE GENOMIC DNA]</scope>
    <source>
        <strain evidence="5 6">IHBB 11108</strain>
    </source>
</reference>
<dbReference type="RefSeq" id="WP_045073775.1">
    <property type="nucleotide sequence ID" value="NZ_CP011005.1"/>
</dbReference>
<sequence length="370" mass="40417">MKFQLLDIIPHQRNPLTGRLVNPAERLAQTLLFAQRAEQLGFDAFAVGERHAGSFLSSSPVAVLGAIAASTSRIRLQTGVTVLSLHDAFRVAEDYATIDQLSRGRLEITIGKGNELAHFPLFGLQSNEQYELLSEKYELLRLLWSEESIDWSGKFRSELRQATSLPRPFAGPIRIWHGSATSRTAVELAARWGDPLFSANAIQPLGAYRALIAHYFEEYELHGHDPARAYLGAGSGAGGLFIAETSERAKKEFGPVYEGLVARRDVPGNNTPFRNIDHAVAEGPALVGTVEQVTEKILRFHDAFSHDLQSVSLPSTVPLEQQLEILEAFATEVIPAVQAEVSTTLWGAGDPHAQRPAFAGGRSAVPVLSH</sequence>
<accession>A0A0D4BXJ9</accession>
<dbReference type="PANTHER" id="PTHR30137:SF8">
    <property type="entry name" value="BLR5498 PROTEIN"/>
    <property type="match status" value="1"/>
</dbReference>
<dbReference type="Proteomes" id="UP000061839">
    <property type="component" value="Chromosome"/>
</dbReference>
<dbReference type="AlphaFoldDB" id="A0A0D4BXJ9"/>